<reference evidence="3 4" key="1">
    <citation type="submission" date="2025-05" db="UniProtKB">
        <authorList>
            <consortium name="RefSeq"/>
        </authorList>
    </citation>
    <scope>IDENTIFICATION</scope>
</reference>
<organism evidence="2 3">
    <name type="scientific">Hydra vulgaris</name>
    <name type="common">Hydra</name>
    <name type="synonym">Hydra attenuata</name>
    <dbReference type="NCBI Taxonomy" id="6087"/>
    <lineage>
        <taxon>Eukaryota</taxon>
        <taxon>Metazoa</taxon>
        <taxon>Cnidaria</taxon>
        <taxon>Hydrozoa</taxon>
        <taxon>Hydroidolina</taxon>
        <taxon>Anthoathecata</taxon>
        <taxon>Aplanulata</taxon>
        <taxon>Hydridae</taxon>
        <taxon>Hydra</taxon>
    </lineage>
</organism>
<evidence type="ECO:0000313" key="3">
    <source>
        <dbReference type="RefSeq" id="XP_065651354.1"/>
    </source>
</evidence>
<name>A0ABM4BQD1_HYDVU</name>
<protein>
    <submittedName>
        <fullName evidence="3 4">Protein PFC0760c</fullName>
    </submittedName>
</protein>
<keyword evidence="1" id="KW-0175">Coiled coil</keyword>
<evidence type="ECO:0000256" key="1">
    <source>
        <dbReference type="SAM" id="Coils"/>
    </source>
</evidence>
<sequence>MTQPIDGKSQVKEDHKQSFSDVYDEFSRFLNDEMVIDRENFNKIDFTPNNSLENKKYKMQEAKTSKTCFEDFNKRNSCQNNVEDKRFSCTSDAEDGDSGFRDITEEDSGSEILRNVFDTEDDTTSFKRFACDFSDNEENDNEETLTFKMPADTPKSNHLYQKNGRTETMNINLLRSTIIELERALSDSNSLLEKRDEEINNLRAQNACLNSKLHNESKNNKQLKRDNVALIKEKDEKINQLKSEIALVDKKNISQINFDESANKNFSSSNSSKSDVESEKNLSCCFRTQNTSQYVAKDLSTENKKNSSSLKCKNNSENLLCTDKNACFEKPKISSEKPSKIELQAQLRMNFMRDAFFYYMIGFHSDEQLNAILAILDYGDKRRDFILEAHKMKKLGKKLNATNVSTRLLTFVQEEAT</sequence>
<feature type="coiled-coil region" evidence="1">
    <location>
        <begin position="185"/>
        <end position="251"/>
    </location>
</feature>
<dbReference type="Proteomes" id="UP001652625">
    <property type="component" value="Chromosome 04"/>
</dbReference>
<gene>
    <name evidence="3 4" type="primary">LOC100209858</name>
</gene>
<keyword evidence="2" id="KW-1185">Reference proteome</keyword>
<evidence type="ECO:0000313" key="4">
    <source>
        <dbReference type="RefSeq" id="XP_065651355.1"/>
    </source>
</evidence>
<dbReference type="RefSeq" id="XP_065651355.1">
    <property type="nucleotide sequence ID" value="XM_065795283.1"/>
</dbReference>
<accession>A0ABM4BQD1</accession>
<proteinExistence type="predicted"/>
<evidence type="ECO:0000313" key="2">
    <source>
        <dbReference type="Proteomes" id="UP001652625"/>
    </source>
</evidence>
<dbReference type="GeneID" id="100209858"/>
<dbReference type="RefSeq" id="XP_065651354.1">
    <property type="nucleotide sequence ID" value="XM_065795282.1"/>
</dbReference>